<comment type="caution">
    <text evidence="2">The sequence shown here is derived from an EMBL/GenBank/DDBJ whole genome shotgun (WGS) entry which is preliminary data.</text>
</comment>
<dbReference type="AlphaFoldDB" id="A0A850R1D4"/>
<dbReference type="EMBL" id="JABZEC010000005">
    <property type="protein sequence ID" value="NVY96733.1"/>
    <property type="molecule type" value="Genomic_DNA"/>
</dbReference>
<feature type="transmembrane region" description="Helical" evidence="1">
    <location>
        <begin position="40"/>
        <end position="56"/>
    </location>
</feature>
<keyword evidence="1" id="KW-0812">Transmembrane</keyword>
<sequence length="88" mass="9338">MTRLLAQSELQAALVLLPMLLAVFSLGGLGSLLINQPGPRLLILGGGSFLVGDYYLLGTLDLLSNFRIIRATLVCGQGFGIICGQLMF</sequence>
<gene>
    <name evidence="2" type="ORF">HU830_06135</name>
</gene>
<feature type="transmembrane region" description="Helical" evidence="1">
    <location>
        <begin position="12"/>
        <end position="34"/>
    </location>
</feature>
<keyword evidence="3" id="KW-1185">Reference proteome</keyword>
<organism evidence="2 3">
    <name type="scientific">Bombilactobacillus apium</name>
    <dbReference type="NCBI Taxonomy" id="2675299"/>
    <lineage>
        <taxon>Bacteria</taxon>
        <taxon>Bacillati</taxon>
        <taxon>Bacillota</taxon>
        <taxon>Bacilli</taxon>
        <taxon>Lactobacillales</taxon>
        <taxon>Lactobacillaceae</taxon>
        <taxon>Bombilactobacillus</taxon>
    </lineage>
</organism>
<keyword evidence="1" id="KW-0472">Membrane</keyword>
<evidence type="ECO:0000313" key="2">
    <source>
        <dbReference type="EMBL" id="NVY96733.1"/>
    </source>
</evidence>
<keyword evidence="1" id="KW-1133">Transmembrane helix</keyword>
<reference evidence="2 3" key="1">
    <citation type="submission" date="2020-06" db="EMBL/GenBank/DDBJ databases">
        <authorList>
            <person name="Kang J."/>
        </authorList>
    </citation>
    <scope>NUCLEOTIDE SEQUENCE [LARGE SCALE GENOMIC DNA]</scope>
    <source>
        <strain evidence="2 3">DCY120</strain>
    </source>
</reference>
<name>A0A850R1D4_9LACO</name>
<protein>
    <submittedName>
        <fullName evidence="2">Uncharacterized protein</fullName>
    </submittedName>
</protein>
<dbReference type="Proteomes" id="UP000563523">
    <property type="component" value="Unassembled WGS sequence"/>
</dbReference>
<proteinExistence type="predicted"/>
<accession>A0A850R1D4</accession>
<evidence type="ECO:0000256" key="1">
    <source>
        <dbReference type="SAM" id="Phobius"/>
    </source>
</evidence>
<dbReference type="RefSeq" id="WP_176942897.1">
    <property type="nucleotide sequence ID" value="NZ_JABZEC010000005.1"/>
</dbReference>
<evidence type="ECO:0000313" key="3">
    <source>
        <dbReference type="Proteomes" id="UP000563523"/>
    </source>
</evidence>